<dbReference type="KEGG" id="egu:109505979"/>
<evidence type="ECO:0000313" key="3">
    <source>
        <dbReference type="RefSeq" id="XP_019706747.1"/>
    </source>
</evidence>
<dbReference type="AlphaFoldDB" id="A0A6J0PJ19"/>
<dbReference type="CDD" id="cd20264">
    <property type="entry name" value="Complex1_LYR_LYRM4"/>
    <property type="match status" value="1"/>
</dbReference>
<reference evidence="3" key="1">
    <citation type="submission" date="2025-08" db="UniProtKB">
        <authorList>
            <consortium name="RefSeq"/>
        </authorList>
    </citation>
    <scope>IDENTIFICATION</scope>
</reference>
<dbReference type="Pfam" id="PF05347">
    <property type="entry name" value="Complex1_LYR"/>
    <property type="match status" value="1"/>
</dbReference>
<protein>
    <submittedName>
        <fullName evidence="3">LYR motif-containing protein 4B</fullName>
    </submittedName>
</protein>
<dbReference type="PANTHER" id="PTHR47158:SF1">
    <property type="entry name" value="OS08G0239000 PROTEIN"/>
    <property type="match status" value="1"/>
</dbReference>
<dbReference type="InParanoid" id="A0A6J0PJ19"/>
<dbReference type="PANTHER" id="PTHR47158">
    <property type="entry name" value="OS08G0239000 PROTEIN"/>
    <property type="match status" value="1"/>
</dbReference>
<name>A0A6J0PJ19_ELAGV</name>
<dbReference type="OrthoDB" id="275715at2759"/>
<proteinExistence type="predicted"/>
<dbReference type="GeneID" id="109505979"/>
<dbReference type="FunCoup" id="A0A6J0PJ19">
    <property type="interactions" value="2630"/>
</dbReference>
<dbReference type="RefSeq" id="XP_019706747.1">
    <property type="nucleotide sequence ID" value="XM_019851188.1"/>
</dbReference>
<dbReference type="GO" id="GO:0016226">
    <property type="term" value="P:iron-sulfur cluster assembly"/>
    <property type="evidence" value="ECO:0007669"/>
    <property type="project" value="InterPro"/>
</dbReference>
<organism evidence="2 3">
    <name type="scientific">Elaeis guineensis var. tenera</name>
    <name type="common">Oil palm</name>
    <dbReference type="NCBI Taxonomy" id="51953"/>
    <lineage>
        <taxon>Eukaryota</taxon>
        <taxon>Viridiplantae</taxon>
        <taxon>Streptophyta</taxon>
        <taxon>Embryophyta</taxon>
        <taxon>Tracheophyta</taxon>
        <taxon>Spermatophyta</taxon>
        <taxon>Magnoliopsida</taxon>
        <taxon>Liliopsida</taxon>
        <taxon>Arecaceae</taxon>
        <taxon>Arecoideae</taxon>
        <taxon>Cocoseae</taxon>
        <taxon>Elaeidinae</taxon>
        <taxon>Elaeis</taxon>
    </lineage>
</organism>
<evidence type="ECO:0000259" key="1">
    <source>
        <dbReference type="Pfam" id="PF05347"/>
    </source>
</evidence>
<sequence length="128" mass="14602">MRPSMTGLEISRRRQESIEFQSPFPSRSCFRSRSLMASAASAPSRAEVLSLFRSLLRTATKFTDYNVREYVRRRTIDGFRENWGLSDPSSIASAFADGRNQLEVAKRQVVVYSLYAPKIKNVMEIRSG</sequence>
<accession>A0A6J0PJ19</accession>
<dbReference type="InterPro" id="IPR008011">
    <property type="entry name" value="Complex1_LYR_dom"/>
</dbReference>
<feature type="domain" description="Complex 1 LYR protein" evidence="1">
    <location>
        <begin position="47"/>
        <end position="104"/>
    </location>
</feature>
<gene>
    <name evidence="3" type="primary">LOC109505979</name>
</gene>
<evidence type="ECO:0000313" key="2">
    <source>
        <dbReference type="Proteomes" id="UP000504607"/>
    </source>
</evidence>
<dbReference type="Proteomes" id="UP000504607">
    <property type="component" value="Chromosome 6"/>
</dbReference>
<keyword evidence="2" id="KW-1185">Reference proteome</keyword>
<dbReference type="InterPro" id="IPR045297">
    <property type="entry name" value="Complex1_LYR_LYRM4"/>
</dbReference>
<dbReference type="RefSeq" id="XP_073115894.1">
    <property type="nucleotide sequence ID" value="XM_073259793.1"/>
</dbReference>